<name>A0A8K0QY65_9PLEO</name>
<dbReference type="OrthoDB" id="10645516at2759"/>
<sequence>MDNVTYDPEHLTLTKTAKGLLDLPGEVRNKIYHYHLINWISDDHSTAFTAKWENRDHHDVVDMQWLLIFLIDFPNISVAFNGNDEFNQEGYDLEKLIDIARSTPGWRNHAAGFHSIKLVAKFWYRSWEDSSRLELSLDIVKHDVGQQWRDKHELFPRHIEELKADLGLTLDIPSRWDIPARWSSSPFLRLRTEVYKHSTYLADAHGCLDPDGLWKASWKQARP</sequence>
<gene>
    <name evidence="1" type="ORF">FB567DRAFT_552855</name>
</gene>
<evidence type="ECO:0000313" key="2">
    <source>
        <dbReference type="Proteomes" id="UP000813461"/>
    </source>
</evidence>
<proteinExistence type="predicted"/>
<protein>
    <submittedName>
        <fullName evidence="1">Uncharacterized protein</fullName>
    </submittedName>
</protein>
<dbReference type="EMBL" id="JAGMVJ010000018">
    <property type="protein sequence ID" value="KAH7077332.1"/>
    <property type="molecule type" value="Genomic_DNA"/>
</dbReference>
<comment type="caution">
    <text evidence="1">The sequence shown here is derived from an EMBL/GenBank/DDBJ whole genome shotgun (WGS) entry which is preliminary data.</text>
</comment>
<dbReference type="Proteomes" id="UP000813461">
    <property type="component" value="Unassembled WGS sequence"/>
</dbReference>
<dbReference type="AlphaFoldDB" id="A0A8K0QY65"/>
<organism evidence="1 2">
    <name type="scientific">Paraphoma chrysanthemicola</name>
    <dbReference type="NCBI Taxonomy" id="798071"/>
    <lineage>
        <taxon>Eukaryota</taxon>
        <taxon>Fungi</taxon>
        <taxon>Dikarya</taxon>
        <taxon>Ascomycota</taxon>
        <taxon>Pezizomycotina</taxon>
        <taxon>Dothideomycetes</taxon>
        <taxon>Pleosporomycetidae</taxon>
        <taxon>Pleosporales</taxon>
        <taxon>Pleosporineae</taxon>
        <taxon>Phaeosphaeriaceae</taxon>
        <taxon>Paraphoma</taxon>
    </lineage>
</organism>
<evidence type="ECO:0000313" key="1">
    <source>
        <dbReference type="EMBL" id="KAH7077332.1"/>
    </source>
</evidence>
<accession>A0A8K0QY65</accession>
<reference evidence="1" key="1">
    <citation type="journal article" date="2021" name="Nat. Commun.">
        <title>Genetic determinants of endophytism in the Arabidopsis root mycobiome.</title>
        <authorList>
            <person name="Mesny F."/>
            <person name="Miyauchi S."/>
            <person name="Thiergart T."/>
            <person name="Pickel B."/>
            <person name="Atanasova L."/>
            <person name="Karlsson M."/>
            <person name="Huettel B."/>
            <person name="Barry K.W."/>
            <person name="Haridas S."/>
            <person name="Chen C."/>
            <person name="Bauer D."/>
            <person name="Andreopoulos W."/>
            <person name="Pangilinan J."/>
            <person name="LaButti K."/>
            <person name="Riley R."/>
            <person name="Lipzen A."/>
            <person name="Clum A."/>
            <person name="Drula E."/>
            <person name="Henrissat B."/>
            <person name="Kohler A."/>
            <person name="Grigoriev I.V."/>
            <person name="Martin F.M."/>
            <person name="Hacquard S."/>
        </authorList>
    </citation>
    <scope>NUCLEOTIDE SEQUENCE</scope>
    <source>
        <strain evidence="1">MPI-SDFR-AT-0120</strain>
    </source>
</reference>
<keyword evidence="2" id="KW-1185">Reference proteome</keyword>